<gene>
    <name evidence="1" type="ORF">RUMCAL_00100</name>
</gene>
<reference evidence="1 2" key="1">
    <citation type="submission" date="2013-07" db="EMBL/GenBank/DDBJ databases">
        <authorList>
            <person name="Weinstock G."/>
            <person name="Sodergren E."/>
            <person name="Wylie T."/>
            <person name="Fulton L."/>
            <person name="Fulton R."/>
            <person name="Fronick C."/>
            <person name="O'Laughlin M."/>
            <person name="Godfrey J."/>
            <person name="Miner T."/>
            <person name="Herter B."/>
            <person name="Appelbaum E."/>
            <person name="Cordes M."/>
            <person name="Lek S."/>
            <person name="Wollam A."/>
            <person name="Pepin K.H."/>
            <person name="Palsikar V.B."/>
            <person name="Mitreva M."/>
            <person name="Wilson R.K."/>
        </authorList>
    </citation>
    <scope>NUCLEOTIDE SEQUENCE [LARGE SCALE GENOMIC DNA]</scope>
    <source>
        <strain evidence="1 2">ATCC 27760</strain>
    </source>
</reference>
<sequence>MRRIADSVSKNTIGIDPKRYAGRCGTLSMKEVQARRRLYSKTFCGVL</sequence>
<evidence type="ECO:0000313" key="2">
    <source>
        <dbReference type="Proteomes" id="UP000016662"/>
    </source>
</evidence>
<dbReference type="STRING" id="411473.RUMCAL_00100"/>
<accession>U2KZG8</accession>
<evidence type="ECO:0000313" key="1">
    <source>
        <dbReference type="EMBL" id="ERJ97500.1"/>
    </source>
</evidence>
<proteinExistence type="predicted"/>
<protein>
    <submittedName>
        <fullName evidence="1">Uncharacterized protein</fullName>
    </submittedName>
</protein>
<comment type="caution">
    <text evidence="1">The sequence shown here is derived from an EMBL/GenBank/DDBJ whole genome shotgun (WGS) entry which is preliminary data.</text>
</comment>
<name>U2KZG8_9FIRM</name>
<organism evidence="1 2">
    <name type="scientific">Ruminococcus callidus ATCC 27760</name>
    <dbReference type="NCBI Taxonomy" id="411473"/>
    <lineage>
        <taxon>Bacteria</taxon>
        <taxon>Bacillati</taxon>
        <taxon>Bacillota</taxon>
        <taxon>Clostridia</taxon>
        <taxon>Eubacteriales</taxon>
        <taxon>Oscillospiraceae</taxon>
        <taxon>Ruminococcus</taxon>
    </lineage>
</organism>
<keyword evidence="2" id="KW-1185">Reference proteome</keyword>
<dbReference type="PATRIC" id="fig|411473.3.peg.82"/>
<dbReference type="Proteomes" id="UP000016662">
    <property type="component" value="Unassembled WGS sequence"/>
</dbReference>
<dbReference type="EMBL" id="AWVF01000016">
    <property type="protein sequence ID" value="ERJ97500.1"/>
    <property type="molecule type" value="Genomic_DNA"/>
</dbReference>
<dbReference type="HOGENOM" id="CLU_3172829_0_0_9"/>
<dbReference type="AlphaFoldDB" id="U2KZG8"/>